<dbReference type="InterPro" id="IPR028037">
    <property type="entry name" value="Antitoxin_Rv0909/MT0933"/>
</dbReference>
<feature type="region of interest" description="Disordered" evidence="1">
    <location>
        <begin position="1"/>
        <end position="23"/>
    </location>
</feature>
<dbReference type="Pfam" id="PF14013">
    <property type="entry name" value="MT0933_antitox"/>
    <property type="match status" value="1"/>
</dbReference>
<dbReference type="AlphaFoldDB" id="A0A561EW49"/>
<feature type="compositionally biased region" description="Basic and acidic residues" evidence="1">
    <location>
        <begin position="50"/>
        <end position="74"/>
    </location>
</feature>
<accession>A0A561EW49</accession>
<gene>
    <name evidence="2" type="ORF">FB465_4991</name>
</gene>
<feature type="region of interest" description="Disordered" evidence="1">
    <location>
        <begin position="50"/>
        <end position="81"/>
    </location>
</feature>
<evidence type="ECO:0000256" key="1">
    <source>
        <dbReference type="SAM" id="MobiDB-lite"/>
    </source>
</evidence>
<sequence>MSLKDTLKGKAGELKEKASELTGKHEEKIDDVVDKAGAAADKVTKHKYTEKIEHGTNKAKDAVDHFASKPKPKDEEEGPTS</sequence>
<dbReference type="OrthoDB" id="3402428at2"/>
<comment type="caution">
    <text evidence="2">The sequence shown here is derived from an EMBL/GenBank/DDBJ whole genome shotgun (WGS) entry which is preliminary data.</text>
</comment>
<proteinExistence type="predicted"/>
<dbReference type="EMBL" id="VIVR01000001">
    <property type="protein sequence ID" value="TWE19854.1"/>
    <property type="molecule type" value="Genomic_DNA"/>
</dbReference>
<dbReference type="Proteomes" id="UP000318416">
    <property type="component" value="Unassembled WGS sequence"/>
</dbReference>
<name>A0A561EW49_9ACTN</name>
<evidence type="ECO:0000313" key="2">
    <source>
        <dbReference type="EMBL" id="TWE19854.1"/>
    </source>
</evidence>
<keyword evidence="3" id="KW-1185">Reference proteome</keyword>
<evidence type="ECO:0000313" key="3">
    <source>
        <dbReference type="Proteomes" id="UP000318416"/>
    </source>
</evidence>
<dbReference type="RefSeq" id="WP_145793911.1">
    <property type="nucleotide sequence ID" value="NZ_BAAABR010000003.1"/>
</dbReference>
<organism evidence="2 3">
    <name type="scientific">Kitasatospora atroaurantiaca</name>
    <dbReference type="NCBI Taxonomy" id="285545"/>
    <lineage>
        <taxon>Bacteria</taxon>
        <taxon>Bacillati</taxon>
        <taxon>Actinomycetota</taxon>
        <taxon>Actinomycetes</taxon>
        <taxon>Kitasatosporales</taxon>
        <taxon>Streptomycetaceae</taxon>
        <taxon>Kitasatospora</taxon>
    </lineage>
</organism>
<protein>
    <submittedName>
        <fullName evidence="2">Antitoxin protein of toxin-antitoxin system</fullName>
    </submittedName>
</protein>
<reference evidence="2 3" key="1">
    <citation type="submission" date="2019-06" db="EMBL/GenBank/DDBJ databases">
        <title>Sequencing the genomes of 1000 actinobacteria strains.</title>
        <authorList>
            <person name="Klenk H.-P."/>
        </authorList>
    </citation>
    <scope>NUCLEOTIDE SEQUENCE [LARGE SCALE GENOMIC DNA]</scope>
    <source>
        <strain evidence="2 3">DSM 41649</strain>
    </source>
</reference>